<dbReference type="STRING" id="1293054.HSACCH_00974"/>
<evidence type="ECO:0000313" key="7">
    <source>
        <dbReference type="Proteomes" id="UP000012063"/>
    </source>
</evidence>
<evidence type="ECO:0000313" key="6">
    <source>
        <dbReference type="EMBL" id="CCU78901.1"/>
    </source>
</evidence>
<dbReference type="InterPro" id="IPR014729">
    <property type="entry name" value="Rossmann-like_a/b/a_fold"/>
</dbReference>
<dbReference type="EMBL" id="CAUI01000010">
    <property type="protein sequence ID" value="CCU78901.1"/>
    <property type="molecule type" value="Genomic_DNA"/>
</dbReference>
<dbReference type="SUPFAM" id="SSF54862">
    <property type="entry name" value="4Fe-4S ferredoxins"/>
    <property type="match status" value="1"/>
</dbReference>
<dbReference type="PANTHER" id="PTHR43153:SF1">
    <property type="entry name" value="ELECTRON TRANSFER FLAVOPROTEIN SUBUNIT ALPHA, MITOCHONDRIAL"/>
    <property type="match status" value="1"/>
</dbReference>
<dbReference type="SUPFAM" id="SSF52402">
    <property type="entry name" value="Adenine nucleotide alpha hydrolases-like"/>
    <property type="match status" value="1"/>
</dbReference>
<organism evidence="6 7">
    <name type="scientific">Halanaerobium saccharolyticum subsp. saccharolyticum DSM 6643</name>
    <dbReference type="NCBI Taxonomy" id="1293054"/>
    <lineage>
        <taxon>Bacteria</taxon>
        <taxon>Bacillati</taxon>
        <taxon>Bacillota</taxon>
        <taxon>Clostridia</taxon>
        <taxon>Halanaerobiales</taxon>
        <taxon>Halanaerobiaceae</taxon>
        <taxon>Halanaerobium</taxon>
    </lineage>
</organism>
<evidence type="ECO:0000259" key="5">
    <source>
        <dbReference type="PROSITE" id="PS51379"/>
    </source>
</evidence>
<gene>
    <name evidence="6" type="ORF">HSACCH_00974</name>
</gene>
<dbReference type="InParanoid" id="M5E056"/>
<dbReference type="InterPro" id="IPR001308">
    <property type="entry name" value="ETF_a/FixB"/>
</dbReference>
<feature type="domain" description="4Fe-4S ferredoxin-type" evidence="5">
    <location>
        <begin position="2"/>
        <end position="30"/>
    </location>
</feature>
<comment type="similarity">
    <text evidence="1">Belongs to the ETF alpha-subunit/FixB family.</text>
</comment>
<evidence type="ECO:0000256" key="2">
    <source>
        <dbReference type="ARBA" id="ARBA00022723"/>
    </source>
</evidence>
<dbReference type="SUPFAM" id="SSF52467">
    <property type="entry name" value="DHS-like NAD/FAD-binding domain"/>
    <property type="match status" value="1"/>
</dbReference>
<sequence>MSNYDIGYVNCSLCEKCIDACPFDAIAVVDGKIKMNSACKACGICVDSCPEGLITPVKDQRASVDKSQYTDVLVFAEQIEGEVHPVTYELMGKGRELANKIDQELHVILLGHNLMDQTDEILAHGADKIYVYNQKALHHFDVQAYARAFEDCVEKTKPTIILIGATPVGRSLAPRISTRFKTGLTADCTILDVRENTDLVQTRPAFGGNIMARILTTRTRPQMATMRYKVMEPAAKVDNPTGEIINFSVPEAELETRSNFISITKKPEVESIEDADKIIAVGRGIREEKDLEMIKELADLIGAKIGTTRPLIEKGWTGHHQQIGLSGRSVRPELIITLGISGAVQFVAGMKSSEHIFAVNSDPEASIFNVAHYGMVGDLYNIVPKLIEKIKNGENVFKKIEKEAVAI</sequence>
<keyword evidence="7" id="KW-1185">Reference proteome</keyword>
<dbReference type="Proteomes" id="UP000012063">
    <property type="component" value="Unassembled WGS sequence"/>
</dbReference>
<dbReference type="Gene3D" id="3.40.50.620">
    <property type="entry name" value="HUPs"/>
    <property type="match status" value="1"/>
</dbReference>
<evidence type="ECO:0000256" key="4">
    <source>
        <dbReference type="ARBA" id="ARBA00023014"/>
    </source>
</evidence>
<dbReference type="InterPro" id="IPR017896">
    <property type="entry name" value="4Fe4S_Fe-S-bd"/>
</dbReference>
<dbReference type="Gene3D" id="3.40.50.1220">
    <property type="entry name" value="TPP-binding domain"/>
    <property type="match status" value="1"/>
</dbReference>
<dbReference type="InterPro" id="IPR033947">
    <property type="entry name" value="ETF_alpha_N"/>
</dbReference>
<dbReference type="RefSeq" id="WP_005488302.1">
    <property type="nucleotide sequence ID" value="NZ_CAUI01000010.1"/>
</dbReference>
<evidence type="ECO:0000256" key="3">
    <source>
        <dbReference type="ARBA" id="ARBA00023004"/>
    </source>
</evidence>
<dbReference type="AlphaFoldDB" id="M5E056"/>
<dbReference type="GO" id="GO:0009055">
    <property type="term" value="F:electron transfer activity"/>
    <property type="evidence" value="ECO:0007669"/>
    <property type="project" value="InterPro"/>
</dbReference>
<reference evidence="7" key="1">
    <citation type="journal article" date="2013" name="Genome Announc.">
        <title>Genome Sequence of Halanaerobium saccharolyticum subsp. saccharolyticum Strain DSM 6643T, a Halophilic Hydrogen-Producing Bacterium.</title>
        <authorList>
            <person name="Kivisto A."/>
            <person name="Larjo A."/>
            <person name="Ciranna A."/>
            <person name="Santala V."/>
            <person name="Roos C."/>
            <person name="Karp M."/>
        </authorList>
    </citation>
    <scope>NUCLEOTIDE SEQUENCE [LARGE SCALE GENOMIC DNA]</scope>
    <source>
        <strain evidence="7">DSM 6643</strain>
    </source>
</reference>
<dbReference type="CDD" id="cd01715">
    <property type="entry name" value="ETF_alpha"/>
    <property type="match status" value="1"/>
</dbReference>
<comment type="caution">
    <text evidence="6">The sequence shown here is derived from an EMBL/GenBank/DDBJ whole genome shotgun (WGS) entry which is preliminary data.</text>
</comment>
<dbReference type="GO" id="GO:0033539">
    <property type="term" value="P:fatty acid beta-oxidation using acyl-CoA dehydrogenase"/>
    <property type="evidence" value="ECO:0007669"/>
    <property type="project" value="TreeGrafter"/>
</dbReference>
<accession>M5E056</accession>
<dbReference type="GO" id="GO:0050660">
    <property type="term" value="F:flavin adenine dinucleotide binding"/>
    <property type="evidence" value="ECO:0007669"/>
    <property type="project" value="InterPro"/>
</dbReference>
<dbReference type="PROSITE" id="PS51379">
    <property type="entry name" value="4FE4S_FER_2"/>
    <property type="match status" value="2"/>
</dbReference>
<dbReference type="SMART" id="SM00893">
    <property type="entry name" value="ETF"/>
    <property type="match status" value="1"/>
</dbReference>
<dbReference type="Pfam" id="PF00766">
    <property type="entry name" value="ETF_alpha"/>
    <property type="match status" value="1"/>
</dbReference>
<keyword evidence="4" id="KW-0411">Iron-sulfur</keyword>
<dbReference type="eggNOG" id="COG2025">
    <property type="taxonomic scope" value="Bacteria"/>
</dbReference>
<dbReference type="InterPro" id="IPR014731">
    <property type="entry name" value="ETF_asu_C"/>
</dbReference>
<evidence type="ECO:0000256" key="1">
    <source>
        <dbReference type="ARBA" id="ARBA00005817"/>
    </source>
</evidence>
<dbReference type="GO" id="GO:0046872">
    <property type="term" value="F:metal ion binding"/>
    <property type="evidence" value="ECO:0007669"/>
    <property type="project" value="UniProtKB-KW"/>
</dbReference>
<feature type="domain" description="4Fe-4S ferredoxin-type" evidence="5">
    <location>
        <begin position="31"/>
        <end position="59"/>
    </location>
</feature>
<dbReference type="PROSITE" id="PS00198">
    <property type="entry name" value="4FE4S_FER_1"/>
    <property type="match status" value="1"/>
</dbReference>
<dbReference type="InterPro" id="IPR029035">
    <property type="entry name" value="DHS-like_NAD/FAD-binding_dom"/>
</dbReference>
<keyword evidence="2" id="KW-0479">Metal-binding</keyword>
<dbReference type="Pfam" id="PF01012">
    <property type="entry name" value="ETF"/>
    <property type="match status" value="1"/>
</dbReference>
<dbReference type="GO" id="GO:0051536">
    <property type="term" value="F:iron-sulfur cluster binding"/>
    <property type="evidence" value="ECO:0007669"/>
    <property type="project" value="UniProtKB-KW"/>
</dbReference>
<dbReference type="OrthoDB" id="9770286at2"/>
<name>M5E056_9FIRM</name>
<dbReference type="Gene3D" id="3.30.70.20">
    <property type="match status" value="1"/>
</dbReference>
<dbReference type="PANTHER" id="PTHR43153">
    <property type="entry name" value="ELECTRON TRANSFER FLAVOPROTEIN ALPHA"/>
    <property type="match status" value="1"/>
</dbReference>
<dbReference type="InterPro" id="IPR014730">
    <property type="entry name" value="ETF_a/b_N"/>
</dbReference>
<dbReference type="InterPro" id="IPR017900">
    <property type="entry name" value="4Fe4S_Fe_S_CS"/>
</dbReference>
<protein>
    <submittedName>
        <fullName evidence="6">Electron transfer flavoprotein, alpha subunit</fullName>
    </submittedName>
</protein>
<proteinExistence type="inferred from homology"/>
<dbReference type="Pfam" id="PF13187">
    <property type="entry name" value="Fer4_9"/>
    <property type="match status" value="1"/>
</dbReference>
<keyword evidence="3" id="KW-0408">Iron</keyword>